<sequence length="352" mass="38553">MSVDPPPPPLSPHPPRRPDRDKHSLDYVARSLLAGGIAGCAAKTVVAPLDRVKILFQTNNPRFEKFSGRFLGVFRAAKEIRDERGIRGLFQGHSATLLRIFPYAAIKFMAYEQLKGVMAGEGGKLGPAMNAVAGSLAGMSSVFVAYPLDLLRVRLAYEVHAGEAPTLIGTARTIYHEPNVFYPNPSPVARPAVGVLNFYRGFMPTIYGIIPYAGVSFLVYERLKTFAKIALAPYTLAPESTPTRPTLTWWAYLSCGAISGAVAQTSSYPFEVIRRHMQVAGSPASPTSARSTPEQSEAAARRTTFQTAQRIWNRKGARGFFVGLSIGYMKVIPMSAASFFVYEWMKVRLGID</sequence>
<evidence type="ECO:0000256" key="7">
    <source>
        <dbReference type="ARBA" id="ARBA00022989"/>
    </source>
</evidence>
<keyword evidence="3 11" id="KW-0813">Transport</keyword>
<reference evidence="15" key="1">
    <citation type="journal article" date="2018" name="Nat. Microbiol.">
        <title>Leveraging single-cell genomics to expand the fungal tree of life.</title>
        <authorList>
            <person name="Ahrendt S.R."/>
            <person name="Quandt C.A."/>
            <person name="Ciobanu D."/>
            <person name="Clum A."/>
            <person name="Salamov A."/>
            <person name="Andreopoulos B."/>
            <person name="Cheng J.F."/>
            <person name="Woyke T."/>
            <person name="Pelin A."/>
            <person name="Henrissat B."/>
            <person name="Reynolds N.K."/>
            <person name="Benny G.L."/>
            <person name="Smith M.E."/>
            <person name="James T.Y."/>
            <person name="Grigoriev I.V."/>
        </authorList>
    </citation>
    <scope>NUCLEOTIDE SEQUENCE [LARGE SCALE GENOMIC DNA]</scope>
</reference>
<dbReference type="GO" id="GO:0055085">
    <property type="term" value="P:transmembrane transport"/>
    <property type="evidence" value="ECO:0007669"/>
    <property type="project" value="InterPro"/>
</dbReference>
<dbReference type="GO" id="GO:0005743">
    <property type="term" value="C:mitochondrial inner membrane"/>
    <property type="evidence" value="ECO:0007669"/>
    <property type="project" value="UniProtKB-SubCell"/>
</dbReference>
<dbReference type="PRINTS" id="PR00928">
    <property type="entry name" value="GRAVESDC"/>
</dbReference>
<gene>
    <name evidence="14" type="ORF">BDK51DRAFT_24235</name>
</gene>
<feature type="region of interest" description="Disordered" evidence="12">
    <location>
        <begin position="281"/>
        <end position="300"/>
    </location>
</feature>
<name>A0A4P9W6N0_9FUNG</name>
<feature type="compositionally biased region" description="Low complexity" evidence="12">
    <location>
        <begin position="282"/>
        <end position="293"/>
    </location>
</feature>
<keyword evidence="8" id="KW-0496">Mitochondrion</keyword>
<evidence type="ECO:0000313" key="15">
    <source>
        <dbReference type="Proteomes" id="UP000269721"/>
    </source>
</evidence>
<evidence type="ECO:0000313" key="14">
    <source>
        <dbReference type="EMBL" id="RKO87984.1"/>
    </source>
</evidence>
<keyword evidence="9 10" id="KW-0472">Membrane</keyword>
<dbReference type="PROSITE" id="PS50920">
    <property type="entry name" value="SOLCAR"/>
    <property type="match status" value="3"/>
</dbReference>
<dbReference type="EMBL" id="KZ997022">
    <property type="protein sequence ID" value="RKO87984.1"/>
    <property type="molecule type" value="Genomic_DNA"/>
</dbReference>
<feature type="repeat" description="Solcar" evidence="10">
    <location>
        <begin position="26"/>
        <end position="117"/>
    </location>
</feature>
<evidence type="ECO:0000256" key="9">
    <source>
        <dbReference type="ARBA" id="ARBA00023136"/>
    </source>
</evidence>
<dbReference type="InterPro" id="IPR018108">
    <property type="entry name" value="MCP_transmembrane"/>
</dbReference>
<dbReference type="OrthoDB" id="270584at2759"/>
<comment type="similarity">
    <text evidence="2 11">Belongs to the mitochondrial carrier (TC 2.A.29) family.</text>
</comment>
<keyword evidence="5" id="KW-0677">Repeat</keyword>
<feature type="repeat" description="Solcar" evidence="10">
    <location>
        <begin position="125"/>
        <end position="226"/>
    </location>
</feature>
<evidence type="ECO:0000256" key="3">
    <source>
        <dbReference type="ARBA" id="ARBA00022448"/>
    </source>
</evidence>
<evidence type="ECO:0000256" key="5">
    <source>
        <dbReference type="ARBA" id="ARBA00022737"/>
    </source>
</evidence>
<evidence type="ECO:0000256" key="12">
    <source>
        <dbReference type="SAM" id="MobiDB-lite"/>
    </source>
</evidence>
<dbReference type="Pfam" id="PF00153">
    <property type="entry name" value="Mito_carr"/>
    <property type="match status" value="4"/>
</dbReference>
<evidence type="ECO:0000256" key="11">
    <source>
        <dbReference type="RuleBase" id="RU000488"/>
    </source>
</evidence>
<evidence type="ECO:0000256" key="4">
    <source>
        <dbReference type="ARBA" id="ARBA00022692"/>
    </source>
</evidence>
<evidence type="ECO:0000256" key="1">
    <source>
        <dbReference type="ARBA" id="ARBA00004448"/>
    </source>
</evidence>
<feature type="compositionally biased region" description="Pro residues" evidence="12">
    <location>
        <begin position="1"/>
        <end position="13"/>
    </location>
</feature>
<comment type="subcellular location">
    <subcellularLocation>
        <location evidence="1">Mitochondrion inner membrane</location>
        <topology evidence="1">Multi-pass membrane protein</topology>
    </subcellularLocation>
</comment>
<evidence type="ECO:0000256" key="13">
    <source>
        <dbReference type="SAM" id="Phobius"/>
    </source>
</evidence>
<dbReference type="InterPro" id="IPR023395">
    <property type="entry name" value="MCP_dom_sf"/>
</dbReference>
<feature type="repeat" description="Solcar" evidence="10">
    <location>
        <begin position="247"/>
        <end position="348"/>
    </location>
</feature>
<feature type="transmembrane region" description="Helical" evidence="13">
    <location>
        <begin position="201"/>
        <end position="220"/>
    </location>
</feature>
<dbReference type="Proteomes" id="UP000269721">
    <property type="component" value="Unassembled WGS sequence"/>
</dbReference>
<keyword evidence="6" id="KW-0999">Mitochondrion inner membrane</keyword>
<evidence type="ECO:0000256" key="10">
    <source>
        <dbReference type="PROSITE-ProRule" id="PRU00282"/>
    </source>
</evidence>
<dbReference type="SUPFAM" id="SSF103506">
    <property type="entry name" value="Mitochondrial carrier"/>
    <property type="match status" value="1"/>
</dbReference>
<dbReference type="PANTHER" id="PTHR24089">
    <property type="entry name" value="SOLUTE CARRIER FAMILY 25"/>
    <property type="match status" value="1"/>
</dbReference>
<dbReference type="InterPro" id="IPR002167">
    <property type="entry name" value="GDC-like"/>
</dbReference>
<organism evidence="14 15">
    <name type="scientific">Blyttiomyces helicus</name>
    <dbReference type="NCBI Taxonomy" id="388810"/>
    <lineage>
        <taxon>Eukaryota</taxon>
        <taxon>Fungi</taxon>
        <taxon>Fungi incertae sedis</taxon>
        <taxon>Chytridiomycota</taxon>
        <taxon>Chytridiomycota incertae sedis</taxon>
        <taxon>Chytridiomycetes</taxon>
        <taxon>Chytridiomycetes incertae sedis</taxon>
        <taxon>Blyttiomyces</taxon>
    </lineage>
</organism>
<keyword evidence="15" id="KW-1185">Reference proteome</keyword>
<evidence type="ECO:0000256" key="2">
    <source>
        <dbReference type="ARBA" id="ARBA00006375"/>
    </source>
</evidence>
<proteinExistence type="inferred from homology"/>
<keyword evidence="4 10" id="KW-0812">Transmembrane</keyword>
<evidence type="ECO:0000256" key="8">
    <source>
        <dbReference type="ARBA" id="ARBA00023128"/>
    </source>
</evidence>
<dbReference type="InterPro" id="IPR002067">
    <property type="entry name" value="MCP"/>
</dbReference>
<accession>A0A4P9W6N0</accession>
<dbReference type="PRINTS" id="PR00926">
    <property type="entry name" value="MITOCARRIER"/>
</dbReference>
<feature type="region of interest" description="Disordered" evidence="12">
    <location>
        <begin position="1"/>
        <end position="22"/>
    </location>
</feature>
<keyword evidence="7 13" id="KW-1133">Transmembrane helix</keyword>
<feature type="transmembrane region" description="Helical" evidence="13">
    <location>
        <begin position="320"/>
        <end position="342"/>
    </location>
</feature>
<protein>
    <submittedName>
        <fullName evidence="14">Mitochondrial carrier domain-containing protein</fullName>
    </submittedName>
</protein>
<dbReference type="AlphaFoldDB" id="A0A4P9W6N0"/>
<dbReference type="Gene3D" id="1.50.40.10">
    <property type="entry name" value="Mitochondrial carrier domain"/>
    <property type="match status" value="1"/>
</dbReference>
<evidence type="ECO:0000256" key="6">
    <source>
        <dbReference type="ARBA" id="ARBA00022792"/>
    </source>
</evidence>